<feature type="domain" description="TASOR pseudo-PARP" evidence="1">
    <location>
        <begin position="2"/>
        <end position="124"/>
    </location>
</feature>
<reference evidence="2 3" key="2">
    <citation type="submission" date="2018-11" db="EMBL/GenBank/DDBJ databases">
        <authorList>
            <consortium name="Pathogen Informatics"/>
        </authorList>
    </citation>
    <scope>NUCLEOTIDE SEQUENCE [LARGE SCALE GENOMIC DNA]</scope>
</reference>
<organism evidence="4">
    <name type="scientific">Soboliphyme baturini</name>
    <dbReference type="NCBI Taxonomy" id="241478"/>
    <lineage>
        <taxon>Eukaryota</taxon>
        <taxon>Metazoa</taxon>
        <taxon>Ecdysozoa</taxon>
        <taxon>Nematoda</taxon>
        <taxon>Enoplea</taxon>
        <taxon>Dorylaimia</taxon>
        <taxon>Dioctophymatida</taxon>
        <taxon>Dioctophymatoidea</taxon>
        <taxon>Soboliphymatidae</taxon>
        <taxon>Soboliphyme</taxon>
    </lineage>
</organism>
<reference evidence="4" key="1">
    <citation type="submission" date="2016-06" db="UniProtKB">
        <authorList>
            <consortium name="WormBaseParasite"/>
        </authorList>
    </citation>
    <scope>IDENTIFICATION</scope>
</reference>
<dbReference type="GO" id="GO:0045814">
    <property type="term" value="P:negative regulation of gene expression, epigenetic"/>
    <property type="evidence" value="ECO:0007669"/>
    <property type="project" value="InterPro"/>
</dbReference>
<proteinExistence type="predicted"/>
<evidence type="ECO:0000313" key="4">
    <source>
        <dbReference type="WBParaSite" id="SBAD_0001209301-mRNA-1"/>
    </source>
</evidence>
<sequence length="187" mass="21233">MKKQEHFKDSDLALSYGFLPVFSEMEVESVCKNGLEVGNYEFGCLGNPAYGIYLSRFSDVVNPLPPSKIYSGTFVIFRVLMGRIASVVLGASQMQPLPCFDCHICKTVSSQRLYDSAQMYLYEYCDTDLLSSLCRFYPVAVIRYNGLLRNIPPSYTMWVGTFCFGEEFTFEDAQINVFSARTKSLRL</sequence>
<dbReference type="OrthoDB" id="5960959at2759"/>
<evidence type="ECO:0000313" key="2">
    <source>
        <dbReference type="EMBL" id="VDP42237.1"/>
    </source>
</evidence>
<dbReference type="PANTHER" id="PTHR16207">
    <property type="entry name" value="SET DOMAIN-CONTAINING PROTEIN"/>
    <property type="match status" value="1"/>
</dbReference>
<dbReference type="GO" id="GO:0005654">
    <property type="term" value="C:nucleoplasm"/>
    <property type="evidence" value="ECO:0007669"/>
    <property type="project" value="TreeGrafter"/>
</dbReference>
<dbReference type="WBParaSite" id="SBAD_0001209301-mRNA-1">
    <property type="protein sequence ID" value="SBAD_0001209301-mRNA-1"/>
    <property type="gene ID" value="SBAD_0001209301"/>
</dbReference>
<dbReference type="EMBL" id="UZAM01016210">
    <property type="protein sequence ID" value="VDP42237.1"/>
    <property type="molecule type" value="Genomic_DNA"/>
</dbReference>
<evidence type="ECO:0000313" key="3">
    <source>
        <dbReference type="Proteomes" id="UP000270296"/>
    </source>
</evidence>
<dbReference type="InterPro" id="IPR046432">
    <property type="entry name" value="TASOR"/>
</dbReference>
<dbReference type="Proteomes" id="UP000270296">
    <property type="component" value="Unassembled WGS sequence"/>
</dbReference>
<protein>
    <submittedName>
        <fullName evidence="4">DUF3715 domain-containing protein</fullName>
    </submittedName>
</protein>
<accession>A0A183J755</accession>
<keyword evidence="3" id="KW-1185">Reference proteome</keyword>
<dbReference type="PANTHER" id="PTHR16207:SF11">
    <property type="entry name" value="SET DOMAIN-CONTAINING PROTEIN"/>
    <property type="match status" value="1"/>
</dbReference>
<dbReference type="Pfam" id="PF12509">
    <property type="entry name" value="DUF3715"/>
    <property type="match status" value="1"/>
</dbReference>
<evidence type="ECO:0000259" key="1">
    <source>
        <dbReference type="Pfam" id="PF12509"/>
    </source>
</evidence>
<name>A0A183J755_9BILA</name>
<dbReference type="AlphaFoldDB" id="A0A183J755"/>
<dbReference type="InterPro" id="IPR022188">
    <property type="entry name" value="TASOR_DUF3715"/>
</dbReference>
<gene>
    <name evidence="2" type="ORF">SBAD_LOCUS11703</name>
</gene>